<keyword evidence="2" id="KW-1133">Transmembrane helix</keyword>
<dbReference type="CDD" id="cd04187">
    <property type="entry name" value="DPM1_like_bac"/>
    <property type="match status" value="1"/>
</dbReference>
<dbReference type="EMBL" id="JAEPCR010000096">
    <property type="protein sequence ID" value="MCG7979944.1"/>
    <property type="molecule type" value="Genomic_DNA"/>
</dbReference>
<evidence type="ECO:0000256" key="2">
    <source>
        <dbReference type="SAM" id="Phobius"/>
    </source>
</evidence>
<proteinExistence type="predicted"/>
<keyword evidence="2" id="KW-0812">Transmembrane</keyword>
<gene>
    <name evidence="4" type="ORF">JAY77_17590</name>
</gene>
<sequence length="335" mass="37289">MLISLIVPIHNEQDGLARFWQAVSTTLEQSGYAFEVVMVDDGSTDESWQLISELTSAGQSSIDVTAIRLSRNFGKEAAILAGLRRAGGSAAIVIDADLQHPPKLIPSMLDIWDKGKTPIVEGVKRKRQHESTLKRVGATLYYRIFKLSSGLDMQGASDFKLLDRRVIDHYINLPETTRYFRGLTAWMGFDSAAIEFEPPNREVGMSGWSIRNLLALARTTIISFSSLPLRIVTWLGVIGLIFSLGLTIQTLWYKWMGYAEEGFPTVILLILGMGSMILFGLGLIGEYIGEIYREVKRRPSYIVSDIRSTSDRGGNPGSEQPTDTQLASSRDEDYE</sequence>
<dbReference type="InterPro" id="IPR029044">
    <property type="entry name" value="Nucleotide-diphossugar_trans"/>
</dbReference>
<evidence type="ECO:0000313" key="4">
    <source>
        <dbReference type="EMBL" id="MCG7979944.1"/>
    </source>
</evidence>
<feature type="region of interest" description="Disordered" evidence="1">
    <location>
        <begin position="306"/>
        <end position="335"/>
    </location>
</feature>
<name>A0A9E4TU28_9GAMM</name>
<protein>
    <submittedName>
        <fullName evidence="4">Glycosyltransferase family 2 protein</fullName>
    </submittedName>
</protein>
<dbReference type="SUPFAM" id="SSF53448">
    <property type="entry name" value="Nucleotide-diphospho-sugar transferases"/>
    <property type="match status" value="1"/>
</dbReference>
<comment type="caution">
    <text evidence="4">The sequence shown here is derived from an EMBL/GenBank/DDBJ whole genome shotgun (WGS) entry which is preliminary data.</text>
</comment>
<dbReference type="PANTHER" id="PTHR48090">
    <property type="entry name" value="UNDECAPRENYL-PHOSPHATE 4-DEOXY-4-FORMAMIDO-L-ARABINOSE TRANSFERASE-RELATED"/>
    <property type="match status" value="1"/>
</dbReference>
<dbReference type="InterPro" id="IPR001173">
    <property type="entry name" value="Glyco_trans_2-like"/>
</dbReference>
<evidence type="ECO:0000256" key="1">
    <source>
        <dbReference type="SAM" id="MobiDB-lite"/>
    </source>
</evidence>
<dbReference type="AlphaFoldDB" id="A0A9E4TU28"/>
<dbReference type="GO" id="GO:0005886">
    <property type="term" value="C:plasma membrane"/>
    <property type="evidence" value="ECO:0007669"/>
    <property type="project" value="TreeGrafter"/>
</dbReference>
<dbReference type="Pfam" id="PF00535">
    <property type="entry name" value="Glycos_transf_2"/>
    <property type="match status" value="1"/>
</dbReference>
<evidence type="ECO:0000259" key="3">
    <source>
        <dbReference type="Pfam" id="PF00535"/>
    </source>
</evidence>
<feature type="compositionally biased region" description="Polar residues" evidence="1">
    <location>
        <begin position="317"/>
        <end position="328"/>
    </location>
</feature>
<evidence type="ECO:0000313" key="5">
    <source>
        <dbReference type="Proteomes" id="UP000886674"/>
    </source>
</evidence>
<dbReference type="Gene3D" id="3.90.550.10">
    <property type="entry name" value="Spore Coat Polysaccharide Biosynthesis Protein SpsA, Chain A"/>
    <property type="match status" value="1"/>
</dbReference>
<organism evidence="4 5">
    <name type="scientific">Candidatus Thiodiazotropha taylori</name>
    <dbReference type="NCBI Taxonomy" id="2792791"/>
    <lineage>
        <taxon>Bacteria</taxon>
        <taxon>Pseudomonadati</taxon>
        <taxon>Pseudomonadota</taxon>
        <taxon>Gammaproteobacteria</taxon>
        <taxon>Chromatiales</taxon>
        <taxon>Sedimenticolaceae</taxon>
        <taxon>Candidatus Thiodiazotropha</taxon>
    </lineage>
</organism>
<reference evidence="4" key="1">
    <citation type="journal article" date="2021" name="Proc. Natl. Acad. Sci. U.S.A.">
        <title>Global biogeography of chemosynthetic symbionts reveals both localized and globally distributed symbiont groups. .</title>
        <authorList>
            <person name="Osvatic J.T."/>
            <person name="Wilkins L.G.E."/>
            <person name="Leibrecht L."/>
            <person name="Leray M."/>
            <person name="Zauner S."/>
            <person name="Polzin J."/>
            <person name="Camacho Y."/>
            <person name="Gros O."/>
            <person name="van Gils J.A."/>
            <person name="Eisen J.A."/>
            <person name="Petersen J.M."/>
            <person name="Yuen B."/>
        </authorList>
    </citation>
    <scope>NUCLEOTIDE SEQUENCE</scope>
    <source>
        <strain evidence="4">MAGclacostrist055</strain>
    </source>
</reference>
<feature type="transmembrane region" description="Helical" evidence="2">
    <location>
        <begin position="231"/>
        <end position="253"/>
    </location>
</feature>
<keyword evidence="2" id="KW-0472">Membrane</keyword>
<dbReference type="Proteomes" id="UP000886674">
    <property type="component" value="Unassembled WGS sequence"/>
</dbReference>
<feature type="transmembrane region" description="Helical" evidence="2">
    <location>
        <begin position="265"/>
        <end position="288"/>
    </location>
</feature>
<dbReference type="InterPro" id="IPR050256">
    <property type="entry name" value="Glycosyltransferase_2"/>
</dbReference>
<feature type="domain" description="Glycosyltransferase 2-like" evidence="3">
    <location>
        <begin position="4"/>
        <end position="137"/>
    </location>
</feature>
<accession>A0A9E4TU28</accession>
<dbReference type="PANTHER" id="PTHR48090:SF8">
    <property type="entry name" value="GLYCOSYLTRANSFERASE CSBB-RELATED"/>
    <property type="match status" value="1"/>
</dbReference>